<evidence type="ECO:0000259" key="2">
    <source>
        <dbReference type="SMART" id="SM00062"/>
    </source>
</evidence>
<proteinExistence type="predicted"/>
<dbReference type="Proteomes" id="UP001164390">
    <property type="component" value="Chromosome"/>
</dbReference>
<dbReference type="SUPFAM" id="SSF53850">
    <property type="entry name" value="Periplasmic binding protein-like II"/>
    <property type="match status" value="1"/>
</dbReference>
<dbReference type="KEGG" id="sgrg:L0C25_20680"/>
<accession>A0AA46TGW2</accession>
<evidence type="ECO:0000313" key="4">
    <source>
        <dbReference type="Proteomes" id="UP001164390"/>
    </source>
</evidence>
<sequence>MTPLRLVCADLHAPPLFSLMRADGTREGYEPAVAQLIADQLGRPLEWVPRPWAEMIPTVQAGDADGLLCGQGISPERLALVDFTRPYAVFDESVLVRAGDPARRAGDLGGRRVAAIAGSVNLTLARSFVDAEVVAFGGESDDVFGEMIGALEAGDVDAVVDDDVALVPLADDPRFEIAFTVRTRNAWGVAVAKDRPDRLALLDDALAHVVESGGLEVAWKQWLPTLEFPFGGDT</sequence>
<dbReference type="EMBL" id="CP094970">
    <property type="protein sequence ID" value="UYM04910.1"/>
    <property type="molecule type" value="Genomic_DNA"/>
</dbReference>
<keyword evidence="4" id="KW-1185">Reference proteome</keyword>
<reference evidence="3" key="1">
    <citation type="submission" date="2022-01" db="EMBL/GenBank/DDBJ databases">
        <title>Nocardioidaceae gen. sp. A5X3R13.</title>
        <authorList>
            <person name="Lopez Marin M.A."/>
            <person name="Uhlik O."/>
        </authorList>
    </citation>
    <scope>NUCLEOTIDE SEQUENCE</scope>
    <source>
        <strain evidence="3">A5X3R13</strain>
    </source>
</reference>
<feature type="domain" description="Solute-binding protein family 3/N-terminal" evidence="2">
    <location>
        <begin position="5"/>
        <end position="226"/>
    </location>
</feature>
<dbReference type="PANTHER" id="PTHR35936:SF19">
    <property type="entry name" value="AMINO-ACID-BINDING PROTEIN YXEM-RELATED"/>
    <property type="match status" value="1"/>
</dbReference>
<protein>
    <submittedName>
        <fullName evidence="3">ABC transporter substrate-binding protein</fullName>
    </submittedName>
</protein>
<keyword evidence="1" id="KW-0732">Signal</keyword>
<dbReference type="Gene3D" id="3.40.190.10">
    <property type="entry name" value="Periplasmic binding protein-like II"/>
    <property type="match status" value="2"/>
</dbReference>
<evidence type="ECO:0000256" key="1">
    <source>
        <dbReference type="ARBA" id="ARBA00022729"/>
    </source>
</evidence>
<dbReference type="InterPro" id="IPR001638">
    <property type="entry name" value="Solute-binding_3/MltF_N"/>
</dbReference>
<name>A0AA46TGW2_9ACTN</name>
<evidence type="ECO:0000313" key="3">
    <source>
        <dbReference type="EMBL" id="UYM04910.1"/>
    </source>
</evidence>
<dbReference type="SMART" id="SM00062">
    <property type="entry name" value="PBPb"/>
    <property type="match status" value="1"/>
</dbReference>
<dbReference type="PANTHER" id="PTHR35936">
    <property type="entry name" value="MEMBRANE-BOUND LYTIC MUREIN TRANSGLYCOSYLASE F"/>
    <property type="match status" value="1"/>
</dbReference>
<dbReference type="CDD" id="cd13530">
    <property type="entry name" value="PBP2_peptides_like"/>
    <property type="match status" value="1"/>
</dbReference>
<dbReference type="RefSeq" id="WP_271633673.1">
    <property type="nucleotide sequence ID" value="NZ_CP094970.1"/>
</dbReference>
<dbReference type="AlphaFoldDB" id="A0AA46TGW2"/>
<gene>
    <name evidence="3" type="ORF">L0C25_20680</name>
</gene>
<organism evidence="3 4">
    <name type="scientific">Solicola gregarius</name>
    <dbReference type="NCBI Taxonomy" id="2908642"/>
    <lineage>
        <taxon>Bacteria</taxon>
        <taxon>Bacillati</taxon>
        <taxon>Actinomycetota</taxon>
        <taxon>Actinomycetes</taxon>
        <taxon>Propionibacteriales</taxon>
        <taxon>Nocardioidaceae</taxon>
        <taxon>Solicola</taxon>
    </lineage>
</organism>
<dbReference type="Pfam" id="PF00497">
    <property type="entry name" value="SBP_bac_3"/>
    <property type="match status" value="1"/>
</dbReference>